<feature type="region of interest" description="Disordered" evidence="1">
    <location>
        <begin position="1"/>
        <end position="21"/>
    </location>
</feature>
<sequence length="176" mass="20185">MAQDGHPPSQFEQGMREISSHSNQPSNWLFIAALQDHQQATHYLKKIAREASPIHKELLAVNPDNRLFINIYGPITKVAKNDLNALRKKGNQGDIEAQYLMWKLYANDKGVSKAEAWPWLKQAAGNHHPRANFSLGLLYYYGYIVPEEKKRAYELILKSSELGFNLATVFLKEYEK</sequence>
<dbReference type="SUPFAM" id="SSF81901">
    <property type="entry name" value="HCP-like"/>
    <property type="match status" value="1"/>
</dbReference>
<reference evidence="2 3" key="1">
    <citation type="submission" date="2006-11" db="EMBL/GenBank/DDBJ databases">
        <authorList>
            <person name="Giovannoni S."/>
            <person name="Vergin K."/>
            <person name="Ferriera S."/>
            <person name="Johnson J."/>
            <person name="Kravitz S."/>
            <person name="Beeson K."/>
            <person name="Sutton G."/>
            <person name="Rogers Y.-H."/>
            <person name="Friedman R."/>
            <person name="Frazier M."/>
            <person name="Venter J.C."/>
        </authorList>
    </citation>
    <scope>NUCLEOTIDE SEQUENCE [LARGE SCALE GENOMIC DNA]</scope>
    <source>
        <strain evidence="2 3">HTCC2181</strain>
    </source>
</reference>
<evidence type="ECO:0000313" key="2">
    <source>
        <dbReference type="EMBL" id="EAV47460.1"/>
    </source>
</evidence>
<dbReference type="PANTHER" id="PTHR11102:SF160">
    <property type="entry name" value="ERAD-ASSOCIATED E3 UBIQUITIN-PROTEIN LIGASE COMPONENT HRD3"/>
    <property type="match status" value="1"/>
</dbReference>
<dbReference type="AlphaFoldDB" id="A0P7F0"/>
<proteinExistence type="predicted"/>
<organism evidence="2 3">
    <name type="scientific">Methylophilales bacterium HTCC2181</name>
    <dbReference type="NCBI Taxonomy" id="383631"/>
    <lineage>
        <taxon>Bacteria</taxon>
        <taxon>Pseudomonadati</taxon>
        <taxon>Pseudomonadota</taxon>
        <taxon>Betaproteobacteria</taxon>
        <taxon>Nitrosomonadales</taxon>
        <taxon>OM43 clade</taxon>
    </lineage>
</organism>
<dbReference type="InterPro" id="IPR011990">
    <property type="entry name" value="TPR-like_helical_dom_sf"/>
</dbReference>
<dbReference type="Gene3D" id="1.25.40.10">
    <property type="entry name" value="Tetratricopeptide repeat domain"/>
    <property type="match status" value="1"/>
</dbReference>
<dbReference type="InterPro" id="IPR006597">
    <property type="entry name" value="Sel1-like"/>
</dbReference>
<name>A0P7F0_9PROT</name>
<evidence type="ECO:0008006" key="4">
    <source>
        <dbReference type="Google" id="ProtNLM"/>
    </source>
</evidence>
<evidence type="ECO:0000256" key="1">
    <source>
        <dbReference type="SAM" id="MobiDB-lite"/>
    </source>
</evidence>
<dbReference type="InterPro" id="IPR050767">
    <property type="entry name" value="Sel1_AlgK"/>
</dbReference>
<dbReference type="PANTHER" id="PTHR11102">
    <property type="entry name" value="SEL-1-LIKE PROTEIN"/>
    <property type="match status" value="1"/>
</dbReference>
<dbReference type="EMBL" id="AAUX01000001">
    <property type="protein sequence ID" value="EAV47460.1"/>
    <property type="molecule type" value="Genomic_DNA"/>
</dbReference>
<dbReference type="SMART" id="SM00671">
    <property type="entry name" value="SEL1"/>
    <property type="match status" value="2"/>
</dbReference>
<dbReference type="Proteomes" id="UP000054262">
    <property type="component" value="Unassembled WGS sequence"/>
</dbReference>
<evidence type="ECO:0000313" key="3">
    <source>
        <dbReference type="Proteomes" id="UP000054262"/>
    </source>
</evidence>
<comment type="caution">
    <text evidence="2">The sequence shown here is derived from an EMBL/GenBank/DDBJ whole genome shotgun (WGS) entry which is preliminary data.</text>
</comment>
<keyword evidence="3" id="KW-1185">Reference proteome</keyword>
<accession>A0P7F0</accession>
<gene>
    <name evidence="2" type="ORF">MB2181_05265</name>
</gene>
<protein>
    <recommendedName>
        <fullName evidence="4">Sel1 repeat family protein</fullName>
    </recommendedName>
</protein>